<comment type="catalytic activity">
    <reaction evidence="1 14 15 16">
        <text>Endonucleolytic cleavage to 5'-phosphomonoester.</text>
        <dbReference type="EC" id="3.1.26.4"/>
    </reaction>
</comment>
<keyword evidence="20" id="KW-1185">Reference proteome</keyword>
<comment type="similarity">
    <text evidence="5 14 16">Belongs to the RNase HII family.</text>
</comment>
<evidence type="ECO:0000256" key="2">
    <source>
        <dbReference type="ARBA" id="ARBA00001946"/>
    </source>
</evidence>
<evidence type="ECO:0000256" key="3">
    <source>
        <dbReference type="ARBA" id="ARBA00004065"/>
    </source>
</evidence>
<dbReference type="InterPro" id="IPR001352">
    <property type="entry name" value="RNase_HII/HIII"/>
</dbReference>
<evidence type="ECO:0000256" key="1">
    <source>
        <dbReference type="ARBA" id="ARBA00000077"/>
    </source>
</evidence>
<evidence type="ECO:0000256" key="7">
    <source>
        <dbReference type="ARBA" id="ARBA00019179"/>
    </source>
</evidence>
<dbReference type="SUPFAM" id="SSF53098">
    <property type="entry name" value="Ribonuclease H-like"/>
    <property type="match status" value="1"/>
</dbReference>
<evidence type="ECO:0000256" key="17">
    <source>
        <dbReference type="SAM" id="Coils"/>
    </source>
</evidence>
<comment type="function">
    <text evidence="3 14 16">Endonuclease that specifically degrades the RNA of RNA-DNA hybrids.</text>
</comment>
<keyword evidence="11 14" id="KW-0255">Endonuclease</keyword>
<dbReference type="PROSITE" id="PS51975">
    <property type="entry name" value="RNASE_H_2"/>
    <property type="match status" value="1"/>
</dbReference>
<evidence type="ECO:0000256" key="11">
    <source>
        <dbReference type="ARBA" id="ARBA00022759"/>
    </source>
</evidence>
<dbReference type="Pfam" id="PF01351">
    <property type="entry name" value="RNase_HII"/>
    <property type="match status" value="1"/>
</dbReference>
<gene>
    <name evidence="14" type="primary">rnhB</name>
    <name evidence="19" type="ORF">IV56_GL001395</name>
</gene>
<keyword evidence="17" id="KW-0175">Coiled coil</keyword>
<dbReference type="FunFam" id="3.30.420.10:FF:000006">
    <property type="entry name" value="Ribonuclease HII"/>
    <property type="match status" value="1"/>
</dbReference>
<evidence type="ECO:0000256" key="9">
    <source>
        <dbReference type="ARBA" id="ARBA00022722"/>
    </source>
</evidence>
<dbReference type="GO" id="GO:0032299">
    <property type="term" value="C:ribonuclease H2 complex"/>
    <property type="evidence" value="ECO:0007669"/>
    <property type="project" value="TreeGrafter"/>
</dbReference>
<comment type="caution">
    <text evidence="19">The sequence shown here is derived from an EMBL/GenBank/DDBJ whole genome shotgun (WGS) entry which is preliminary data.</text>
</comment>
<feature type="binding site" evidence="14 15">
    <location>
        <position position="75"/>
    </location>
    <ligand>
        <name>a divalent metal cation</name>
        <dbReference type="ChEBI" id="CHEBI:60240"/>
    </ligand>
</feature>
<keyword evidence="8 14" id="KW-0963">Cytoplasm</keyword>
<evidence type="ECO:0000256" key="8">
    <source>
        <dbReference type="ARBA" id="ARBA00022490"/>
    </source>
</evidence>
<dbReference type="PANTHER" id="PTHR10954:SF18">
    <property type="entry name" value="RIBONUCLEASE HII"/>
    <property type="match status" value="1"/>
</dbReference>
<dbReference type="Proteomes" id="UP000050969">
    <property type="component" value="Unassembled WGS sequence"/>
</dbReference>
<dbReference type="AlphaFoldDB" id="A0A0R2MX92"/>
<feature type="domain" description="RNase H type-2" evidence="18">
    <location>
        <begin position="68"/>
        <end position="250"/>
    </location>
</feature>
<dbReference type="InterPro" id="IPR022898">
    <property type="entry name" value="RNase_HII"/>
</dbReference>
<feature type="coiled-coil region" evidence="17">
    <location>
        <begin position="29"/>
        <end position="56"/>
    </location>
</feature>
<comment type="subcellular location">
    <subcellularLocation>
        <location evidence="4 14">Cytoplasm</location>
    </subcellularLocation>
</comment>
<dbReference type="GO" id="GO:0004523">
    <property type="term" value="F:RNA-DNA hybrid ribonuclease activity"/>
    <property type="evidence" value="ECO:0007669"/>
    <property type="project" value="UniProtKB-UniRule"/>
</dbReference>
<dbReference type="GO" id="GO:0030145">
    <property type="term" value="F:manganese ion binding"/>
    <property type="evidence" value="ECO:0007669"/>
    <property type="project" value="UniProtKB-UniRule"/>
</dbReference>
<keyword evidence="10 14" id="KW-0479">Metal-binding</keyword>
<organism evidence="19 20">
    <name type="scientific">Lacticaseibacillus saniviri JCM 17471 = DSM 24301</name>
    <dbReference type="NCBI Taxonomy" id="1293598"/>
    <lineage>
        <taxon>Bacteria</taxon>
        <taxon>Bacillati</taxon>
        <taxon>Bacillota</taxon>
        <taxon>Bacilli</taxon>
        <taxon>Lactobacillales</taxon>
        <taxon>Lactobacillaceae</taxon>
        <taxon>Lacticaseibacillus</taxon>
    </lineage>
</organism>
<dbReference type="OrthoDB" id="9803420at2"/>
<dbReference type="NCBIfam" id="NF000594">
    <property type="entry name" value="PRK00015.1-1"/>
    <property type="match status" value="1"/>
</dbReference>
<evidence type="ECO:0000256" key="10">
    <source>
        <dbReference type="ARBA" id="ARBA00022723"/>
    </source>
</evidence>
<comment type="cofactor">
    <cofactor evidence="2">
        <name>Mg(2+)</name>
        <dbReference type="ChEBI" id="CHEBI:18420"/>
    </cofactor>
</comment>
<evidence type="ECO:0000259" key="18">
    <source>
        <dbReference type="PROSITE" id="PS51975"/>
    </source>
</evidence>
<evidence type="ECO:0000256" key="16">
    <source>
        <dbReference type="RuleBase" id="RU003515"/>
    </source>
</evidence>
<dbReference type="HAMAP" id="MF_00052_B">
    <property type="entry name" value="RNase_HII_B"/>
    <property type="match status" value="1"/>
</dbReference>
<dbReference type="GO" id="GO:0043137">
    <property type="term" value="P:DNA replication, removal of RNA primer"/>
    <property type="evidence" value="ECO:0007669"/>
    <property type="project" value="TreeGrafter"/>
</dbReference>
<protein>
    <recommendedName>
        <fullName evidence="7 14">Ribonuclease HII</fullName>
        <shortName evidence="14">RNase HII</shortName>
        <ecNumber evidence="6 14">3.1.26.4</ecNumber>
    </recommendedName>
</protein>
<feature type="binding site" evidence="14 15">
    <location>
        <position position="165"/>
    </location>
    <ligand>
        <name>a divalent metal cation</name>
        <dbReference type="ChEBI" id="CHEBI:60240"/>
    </ligand>
</feature>
<evidence type="ECO:0000313" key="19">
    <source>
        <dbReference type="EMBL" id="KRO18264.1"/>
    </source>
</evidence>
<dbReference type="EMBL" id="JQCE01000005">
    <property type="protein sequence ID" value="KRO18264.1"/>
    <property type="molecule type" value="Genomic_DNA"/>
</dbReference>
<dbReference type="NCBIfam" id="NF000595">
    <property type="entry name" value="PRK00015.1-3"/>
    <property type="match status" value="1"/>
</dbReference>
<comment type="cofactor">
    <cofactor evidence="14 15">
        <name>Mn(2+)</name>
        <dbReference type="ChEBI" id="CHEBI:29035"/>
    </cofactor>
    <cofactor evidence="14 15">
        <name>Mg(2+)</name>
        <dbReference type="ChEBI" id="CHEBI:18420"/>
    </cofactor>
    <text evidence="14 15">Manganese or magnesium. Binds 1 divalent metal ion per monomer in the absence of substrate. May bind a second metal ion after substrate binding.</text>
</comment>
<feature type="binding site" evidence="14 15">
    <location>
        <position position="74"/>
    </location>
    <ligand>
        <name>a divalent metal cation</name>
        <dbReference type="ChEBI" id="CHEBI:60240"/>
    </ligand>
</feature>
<dbReference type="GO" id="GO:0006298">
    <property type="term" value="P:mismatch repair"/>
    <property type="evidence" value="ECO:0007669"/>
    <property type="project" value="TreeGrafter"/>
</dbReference>
<evidence type="ECO:0000256" key="14">
    <source>
        <dbReference type="HAMAP-Rule" id="MF_00052"/>
    </source>
</evidence>
<sequence length="250" mass="27477">MTTLSEYQAELSHVPADDAVLAALAADSRVGAQRLLDQYHRRVDKLREQRLELRYRSRFEHELWPTYPLIAGIDEVGRGPLAGPVVTAAVILPHDFALPVNDSKQLTHNERARLFTGIMSQAISVSLGVADAAMIDRENIYHATELVMGQAVGHLTVTPDYLLVDAMTVPTAIPQRKLIKGDANSISIAAASIVAKVVRDELMAMYDTVYPGYDFAHNMGYGTKKHLLGLAQLGVTPIHRRSFSPVKAQL</sequence>
<dbReference type="EC" id="3.1.26.4" evidence="6 14"/>
<evidence type="ECO:0000313" key="20">
    <source>
        <dbReference type="Proteomes" id="UP000050969"/>
    </source>
</evidence>
<evidence type="ECO:0000256" key="4">
    <source>
        <dbReference type="ARBA" id="ARBA00004496"/>
    </source>
</evidence>
<dbReference type="STRING" id="1293598.IV56_GL001395"/>
<reference evidence="19 20" key="1">
    <citation type="journal article" date="2015" name="Genome Announc.">
        <title>Expanding the biotechnology potential of lactobacilli through comparative genomics of 213 strains and associated genera.</title>
        <authorList>
            <person name="Sun Z."/>
            <person name="Harris H.M."/>
            <person name="McCann A."/>
            <person name="Guo C."/>
            <person name="Argimon S."/>
            <person name="Zhang W."/>
            <person name="Yang X."/>
            <person name="Jeffery I.B."/>
            <person name="Cooney J.C."/>
            <person name="Kagawa T.F."/>
            <person name="Liu W."/>
            <person name="Song Y."/>
            <person name="Salvetti E."/>
            <person name="Wrobel A."/>
            <person name="Rasinkangas P."/>
            <person name="Parkhill J."/>
            <person name="Rea M.C."/>
            <person name="O'Sullivan O."/>
            <person name="Ritari J."/>
            <person name="Douillard F.P."/>
            <person name="Paul Ross R."/>
            <person name="Yang R."/>
            <person name="Briner A.E."/>
            <person name="Felis G.E."/>
            <person name="de Vos W.M."/>
            <person name="Barrangou R."/>
            <person name="Klaenhammer T.R."/>
            <person name="Caufield P.W."/>
            <person name="Cui Y."/>
            <person name="Zhang H."/>
            <person name="O'Toole P.W."/>
        </authorList>
    </citation>
    <scope>NUCLEOTIDE SEQUENCE [LARGE SCALE GENOMIC DNA]</scope>
    <source>
        <strain evidence="19 20">DSM 24301</strain>
    </source>
</reference>
<dbReference type="RefSeq" id="WP_054776450.1">
    <property type="nucleotide sequence ID" value="NZ_BBBX01000001.1"/>
</dbReference>
<proteinExistence type="inferred from homology"/>
<dbReference type="InterPro" id="IPR024567">
    <property type="entry name" value="RNase_HII/HIII_dom"/>
</dbReference>
<dbReference type="InterPro" id="IPR036397">
    <property type="entry name" value="RNaseH_sf"/>
</dbReference>
<keyword evidence="12 14" id="KW-0378">Hydrolase</keyword>
<dbReference type="PANTHER" id="PTHR10954">
    <property type="entry name" value="RIBONUCLEASE H2 SUBUNIT A"/>
    <property type="match status" value="1"/>
</dbReference>
<dbReference type="InterPro" id="IPR012337">
    <property type="entry name" value="RNaseH-like_sf"/>
</dbReference>
<dbReference type="PATRIC" id="fig|1293598.4.peg.1460"/>
<dbReference type="Gene3D" id="3.30.420.10">
    <property type="entry name" value="Ribonuclease H-like superfamily/Ribonuclease H"/>
    <property type="match status" value="1"/>
</dbReference>
<accession>A0A0R2MX92</accession>
<name>A0A0R2MX92_9LACO</name>
<evidence type="ECO:0000256" key="15">
    <source>
        <dbReference type="PROSITE-ProRule" id="PRU01319"/>
    </source>
</evidence>
<keyword evidence="9 14" id="KW-0540">Nuclease</keyword>
<evidence type="ECO:0000256" key="13">
    <source>
        <dbReference type="ARBA" id="ARBA00023211"/>
    </source>
</evidence>
<dbReference type="CDD" id="cd07182">
    <property type="entry name" value="RNase_HII_bacteria_HII_like"/>
    <property type="match status" value="1"/>
</dbReference>
<dbReference type="GO" id="GO:0005737">
    <property type="term" value="C:cytoplasm"/>
    <property type="evidence" value="ECO:0007669"/>
    <property type="project" value="UniProtKB-SubCell"/>
</dbReference>
<keyword evidence="13 14" id="KW-0464">Manganese</keyword>
<evidence type="ECO:0000256" key="6">
    <source>
        <dbReference type="ARBA" id="ARBA00012180"/>
    </source>
</evidence>
<evidence type="ECO:0000256" key="12">
    <source>
        <dbReference type="ARBA" id="ARBA00022801"/>
    </source>
</evidence>
<evidence type="ECO:0000256" key="5">
    <source>
        <dbReference type="ARBA" id="ARBA00007383"/>
    </source>
</evidence>
<dbReference type="GO" id="GO:0003723">
    <property type="term" value="F:RNA binding"/>
    <property type="evidence" value="ECO:0007669"/>
    <property type="project" value="UniProtKB-UniRule"/>
</dbReference>